<gene>
    <name evidence="3" type="ORF">SAMN05421540_10449</name>
</gene>
<dbReference type="Gene3D" id="3.40.710.10">
    <property type="entry name" value="DD-peptidase/beta-lactamase superfamily"/>
    <property type="match status" value="1"/>
</dbReference>
<protein>
    <submittedName>
        <fullName evidence="3">CubicO group peptidase, beta-lactamase class C family</fullName>
    </submittedName>
</protein>
<dbReference type="Proteomes" id="UP000198820">
    <property type="component" value="Unassembled WGS sequence"/>
</dbReference>
<dbReference type="PANTHER" id="PTHR46825:SF9">
    <property type="entry name" value="BETA-LACTAMASE-RELATED DOMAIN-CONTAINING PROTEIN"/>
    <property type="match status" value="1"/>
</dbReference>
<organism evidence="3 4">
    <name type="scientific">Psychroflexus halocasei</name>
    <dbReference type="NCBI Taxonomy" id="908615"/>
    <lineage>
        <taxon>Bacteria</taxon>
        <taxon>Pseudomonadati</taxon>
        <taxon>Bacteroidota</taxon>
        <taxon>Flavobacteriia</taxon>
        <taxon>Flavobacteriales</taxon>
        <taxon>Flavobacteriaceae</taxon>
        <taxon>Psychroflexus</taxon>
    </lineage>
</organism>
<dbReference type="SUPFAM" id="SSF56601">
    <property type="entry name" value="beta-lactamase/transpeptidase-like"/>
    <property type="match status" value="1"/>
</dbReference>
<evidence type="ECO:0000259" key="2">
    <source>
        <dbReference type="Pfam" id="PF00144"/>
    </source>
</evidence>
<dbReference type="InterPro" id="IPR001466">
    <property type="entry name" value="Beta-lactam-related"/>
</dbReference>
<evidence type="ECO:0000256" key="1">
    <source>
        <dbReference type="SAM" id="SignalP"/>
    </source>
</evidence>
<name>A0A1H3ZEB0_9FLAO</name>
<evidence type="ECO:0000313" key="3">
    <source>
        <dbReference type="EMBL" id="SEA22010.1"/>
    </source>
</evidence>
<dbReference type="PANTHER" id="PTHR46825">
    <property type="entry name" value="D-ALANYL-D-ALANINE-CARBOXYPEPTIDASE/ENDOPEPTIDASE AMPH"/>
    <property type="match status" value="1"/>
</dbReference>
<keyword evidence="1" id="KW-0732">Signal</keyword>
<dbReference type="STRING" id="908615.SAMN05421540_10449"/>
<sequence length="366" mass="41475">MFMMFKKYWQNTHSKFLLLCLASILMSFQNSVQAQSEFHQLAKETIEKFPVETEFAIGMIINGKKRFIGFRKTPHGLEQVRNETDVYQIGSITKVMTASILASIANKGKIDLNMDTSQIYDTLYNHKITLKSLANHTSGLNRLPANFAESAIKNQSNPYMNYGQKEFYEFLNSNFELNNKEYNYSNLGYGLLGHSLEKVTEKSYEELLQEEIAKPLSMNQTTSNPSKAQNRVKALDAEGYVTAFWTFDAFKGVGGVLSSTSDMLKFLYATTQKSHNGINLSLKETHQISERQAIGLGWHILNTKSGNRWYWQNGAVGGFTSCLVTNPESGNAVVVLSNVSAYHPDMQYIDKLCFDSMQKIEKMIKK</sequence>
<keyword evidence="4" id="KW-1185">Reference proteome</keyword>
<feature type="domain" description="Beta-lactamase-related" evidence="2">
    <location>
        <begin position="83"/>
        <end position="348"/>
    </location>
</feature>
<accession>A0A1H3ZEB0</accession>
<dbReference type="EMBL" id="FNQF01000004">
    <property type="protein sequence ID" value="SEA22010.1"/>
    <property type="molecule type" value="Genomic_DNA"/>
</dbReference>
<feature type="chain" id="PRO_5011490659" evidence="1">
    <location>
        <begin position="35"/>
        <end position="366"/>
    </location>
</feature>
<reference evidence="3 4" key="1">
    <citation type="submission" date="2016-10" db="EMBL/GenBank/DDBJ databases">
        <authorList>
            <person name="de Groot N.N."/>
        </authorList>
    </citation>
    <scope>NUCLEOTIDE SEQUENCE [LARGE SCALE GENOMIC DNA]</scope>
    <source>
        <strain evidence="3 4">DSM 23581</strain>
    </source>
</reference>
<dbReference type="Pfam" id="PF00144">
    <property type="entry name" value="Beta-lactamase"/>
    <property type="match status" value="1"/>
</dbReference>
<dbReference type="InterPro" id="IPR012338">
    <property type="entry name" value="Beta-lactam/transpept-like"/>
</dbReference>
<feature type="signal peptide" evidence="1">
    <location>
        <begin position="1"/>
        <end position="34"/>
    </location>
</feature>
<dbReference type="AlphaFoldDB" id="A0A1H3ZEB0"/>
<proteinExistence type="predicted"/>
<dbReference type="InterPro" id="IPR050491">
    <property type="entry name" value="AmpC-like"/>
</dbReference>
<evidence type="ECO:0000313" key="4">
    <source>
        <dbReference type="Proteomes" id="UP000198820"/>
    </source>
</evidence>